<dbReference type="Pfam" id="PF22788">
    <property type="entry name" value="COP9_hel_rpt"/>
    <property type="match status" value="1"/>
</dbReference>
<sequence length="125" mass="13729">MKHGNACVFSNWSLTRMLFIPGQMTQLCELINKSGELLAKNLSHLDTVLGALDVQEHSLGVLAVLFVKFSMPSIPDFETLFSQVQLFISTCNGEHIRYATDTCNGDVTATSPARPAALLSHDFSR</sequence>
<evidence type="ECO:0000313" key="3">
    <source>
        <dbReference type="Proteomes" id="UP000001645"/>
    </source>
</evidence>
<protein>
    <recommendedName>
        <fullName evidence="1">COP9 signalosome complex subunit 3 N-terminal helical repeats domain-containing protein</fullName>
    </recommendedName>
</protein>
<dbReference type="InParanoid" id="A0A803XXC2"/>
<dbReference type="AlphaFoldDB" id="A0A803XXC2"/>
<evidence type="ECO:0000259" key="1">
    <source>
        <dbReference type="Pfam" id="PF22788"/>
    </source>
</evidence>
<dbReference type="Ensembl" id="ENSMGAT00000021105.1">
    <property type="protein sequence ID" value="ENSMGAP00000024168.1"/>
    <property type="gene ID" value="ENSMGAG00000019719.1"/>
</dbReference>
<accession>A0A803XXC2</accession>
<dbReference type="Proteomes" id="UP000001645">
    <property type="component" value="Chromosome 16"/>
</dbReference>
<feature type="domain" description="COP9 signalosome complex subunit 3 N-terminal helical repeats" evidence="1">
    <location>
        <begin position="22"/>
        <end position="102"/>
    </location>
</feature>
<reference evidence="2" key="3">
    <citation type="submission" date="2025-09" db="UniProtKB">
        <authorList>
            <consortium name="Ensembl"/>
        </authorList>
    </citation>
    <scope>IDENTIFICATION</scope>
</reference>
<dbReference type="GeneTree" id="ENSGT00940000153653"/>
<reference evidence="2" key="2">
    <citation type="submission" date="2025-08" db="UniProtKB">
        <authorList>
            <consortium name="Ensembl"/>
        </authorList>
    </citation>
    <scope>IDENTIFICATION</scope>
</reference>
<proteinExistence type="predicted"/>
<name>A0A803XXC2_MELGA</name>
<dbReference type="InterPro" id="IPR055089">
    <property type="entry name" value="COP9_N"/>
</dbReference>
<reference evidence="2 3" key="1">
    <citation type="journal article" date="2010" name="PLoS Biol.">
        <title>Multi-platform next-generation sequencing of the domestic turkey (Meleagris gallopavo): genome assembly and analysis.</title>
        <authorList>
            <person name="Dalloul R.A."/>
            <person name="Long J.A."/>
            <person name="Zimin A.V."/>
            <person name="Aslam L."/>
            <person name="Beal K."/>
            <person name="Blomberg L.A."/>
            <person name="Bouffard P."/>
            <person name="Burt D.W."/>
            <person name="Crasta O."/>
            <person name="Crooijmans R.P."/>
            <person name="Cooper K."/>
            <person name="Coulombe R.A."/>
            <person name="De S."/>
            <person name="Delany M.E."/>
            <person name="Dodgson J.B."/>
            <person name="Dong J.J."/>
            <person name="Evans C."/>
            <person name="Frederickson K.M."/>
            <person name="Flicek P."/>
            <person name="Florea L."/>
            <person name="Folkerts O."/>
            <person name="Groenen M.A."/>
            <person name="Harkins T.T."/>
            <person name="Herrero J."/>
            <person name="Hoffmann S."/>
            <person name="Megens H.J."/>
            <person name="Jiang A."/>
            <person name="de Jong P."/>
            <person name="Kaiser P."/>
            <person name="Kim H."/>
            <person name="Kim K.W."/>
            <person name="Kim S."/>
            <person name="Langenberger D."/>
            <person name="Lee M.K."/>
            <person name="Lee T."/>
            <person name="Mane S."/>
            <person name="Marcais G."/>
            <person name="Marz M."/>
            <person name="McElroy A.P."/>
            <person name="Modise T."/>
            <person name="Nefedov M."/>
            <person name="Notredame C."/>
            <person name="Paton I.R."/>
            <person name="Payne W.S."/>
            <person name="Pertea G."/>
            <person name="Prickett D."/>
            <person name="Puiu D."/>
            <person name="Qioa D."/>
            <person name="Raineri E."/>
            <person name="Ruffier M."/>
            <person name="Salzberg S.L."/>
            <person name="Schatz M.C."/>
            <person name="Scheuring C."/>
            <person name="Schmidt C.J."/>
            <person name="Schroeder S."/>
            <person name="Searle S.M."/>
            <person name="Smith E.J."/>
            <person name="Smith J."/>
            <person name="Sonstegard T.S."/>
            <person name="Stadler P.F."/>
            <person name="Tafer H."/>
            <person name="Tu Z.J."/>
            <person name="Van Tassell C.P."/>
            <person name="Vilella A.J."/>
            <person name="Williams K.P."/>
            <person name="Yorke J.A."/>
            <person name="Zhang L."/>
            <person name="Zhang H.B."/>
            <person name="Zhang X."/>
            <person name="Zhang Y."/>
            <person name="Reed K.M."/>
        </authorList>
    </citation>
    <scope>NUCLEOTIDE SEQUENCE [LARGE SCALE GENOMIC DNA]</scope>
</reference>
<keyword evidence="3" id="KW-1185">Reference proteome</keyword>
<evidence type="ECO:0000313" key="2">
    <source>
        <dbReference type="Ensembl" id="ENSMGAP00000024168.1"/>
    </source>
</evidence>
<organism evidence="2 3">
    <name type="scientific">Meleagris gallopavo</name>
    <name type="common">Wild turkey</name>
    <dbReference type="NCBI Taxonomy" id="9103"/>
    <lineage>
        <taxon>Eukaryota</taxon>
        <taxon>Metazoa</taxon>
        <taxon>Chordata</taxon>
        <taxon>Craniata</taxon>
        <taxon>Vertebrata</taxon>
        <taxon>Euteleostomi</taxon>
        <taxon>Archelosauria</taxon>
        <taxon>Archosauria</taxon>
        <taxon>Dinosauria</taxon>
        <taxon>Saurischia</taxon>
        <taxon>Theropoda</taxon>
        <taxon>Coelurosauria</taxon>
        <taxon>Aves</taxon>
        <taxon>Neognathae</taxon>
        <taxon>Galloanserae</taxon>
        <taxon>Galliformes</taxon>
        <taxon>Phasianidae</taxon>
        <taxon>Meleagridinae</taxon>
        <taxon>Meleagris</taxon>
    </lineage>
</organism>